<evidence type="ECO:0000256" key="1">
    <source>
        <dbReference type="ARBA" id="ARBA00004123"/>
    </source>
</evidence>
<keyword evidence="5" id="KW-0378">Hydrolase</keyword>
<dbReference type="Gene3D" id="3.40.50.300">
    <property type="entry name" value="P-loop containing nucleotide triphosphate hydrolases"/>
    <property type="match status" value="1"/>
</dbReference>
<dbReference type="GO" id="GO:0034728">
    <property type="term" value="P:nucleosome organization"/>
    <property type="evidence" value="ECO:0007669"/>
    <property type="project" value="TreeGrafter"/>
</dbReference>
<proteinExistence type="inferred from homology"/>
<dbReference type="CDD" id="cd18660">
    <property type="entry name" value="CD1_tandem"/>
    <property type="match status" value="1"/>
</dbReference>
<evidence type="ECO:0000313" key="15">
    <source>
        <dbReference type="Proteomes" id="UP000242715"/>
    </source>
</evidence>
<dbReference type="Gene3D" id="1.10.10.60">
    <property type="entry name" value="Homeodomain-like"/>
    <property type="match status" value="1"/>
</dbReference>
<keyword evidence="15" id="KW-1185">Reference proteome</keyword>
<dbReference type="PROSITE" id="PS51194">
    <property type="entry name" value="HELICASE_CTER"/>
    <property type="match status" value="1"/>
</dbReference>
<keyword evidence="8" id="KW-0539">Nucleus</keyword>
<dbReference type="InterPro" id="IPR000330">
    <property type="entry name" value="SNF2_N"/>
</dbReference>
<dbReference type="InterPro" id="IPR023780">
    <property type="entry name" value="Chromo_domain"/>
</dbReference>
<feature type="domain" description="Chromo" evidence="11">
    <location>
        <begin position="521"/>
        <end position="585"/>
    </location>
</feature>
<dbReference type="InterPro" id="IPR038718">
    <property type="entry name" value="SNF2-like_sf"/>
</dbReference>
<dbReference type="Gene3D" id="2.40.50.40">
    <property type="match status" value="2"/>
</dbReference>
<dbReference type="InterPro" id="IPR049730">
    <property type="entry name" value="SNF2/RAD54-like_C"/>
</dbReference>
<dbReference type="InterPro" id="IPR014001">
    <property type="entry name" value="Helicase_ATP-bd"/>
</dbReference>
<evidence type="ECO:0000256" key="5">
    <source>
        <dbReference type="ARBA" id="ARBA00022801"/>
    </source>
</evidence>
<dbReference type="Proteomes" id="UP000242715">
    <property type="component" value="Unassembled WGS sequence"/>
</dbReference>
<dbReference type="PANTHER" id="PTHR45623:SF14">
    <property type="entry name" value="CHROMODOMAIN-HELICASE-DNA-BINDING PROTEIN 1"/>
    <property type="match status" value="1"/>
</dbReference>
<dbReference type="GO" id="GO:0003682">
    <property type="term" value="F:chromatin binding"/>
    <property type="evidence" value="ECO:0007669"/>
    <property type="project" value="TreeGrafter"/>
</dbReference>
<feature type="compositionally biased region" description="Polar residues" evidence="10">
    <location>
        <begin position="1697"/>
        <end position="1711"/>
    </location>
</feature>
<dbReference type="Pfam" id="PF13907">
    <property type="entry name" value="CHD1-like_C"/>
    <property type="match status" value="1"/>
</dbReference>
<feature type="domain" description="Helicase ATP-binding" evidence="12">
    <location>
        <begin position="687"/>
        <end position="834"/>
    </location>
</feature>
<evidence type="ECO:0000259" key="13">
    <source>
        <dbReference type="PROSITE" id="PS51194"/>
    </source>
</evidence>
<dbReference type="GO" id="GO:0016887">
    <property type="term" value="F:ATP hydrolysis activity"/>
    <property type="evidence" value="ECO:0007669"/>
    <property type="project" value="TreeGrafter"/>
</dbReference>
<dbReference type="CDD" id="cd18793">
    <property type="entry name" value="SF2_C_SNF"/>
    <property type="match status" value="1"/>
</dbReference>
<dbReference type="FunFam" id="3.40.50.300:FF:000130">
    <property type="entry name" value="Chromodomain-helicase-DNA-binding protein 2 isoform 1"/>
    <property type="match status" value="1"/>
</dbReference>
<feature type="region of interest" description="Disordered" evidence="10">
    <location>
        <begin position="54"/>
        <end position="408"/>
    </location>
</feature>
<dbReference type="Pfam" id="PF00176">
    <property type="entry name" value="SNF2-rel_dom"/>
    <property type="match status" value="2"/>
</dbReference>
<dbReference type="SMART" id="SM00298">
    <property type="entry name" value="CHROMO"/>
    <property type="match status" value="2"/>
</dbReference>
<dbReference type="SMART" id="SM00490">
    <property type="entry name" value="HELICc"/>
    <property type="match status" value="1"/>
</dbReference>
<dbReference type="GO" id="GO:0005524">
    <property type="term" value="F:ATP binding"/>
    <property type="evidence" value="ECO:0007669"/>
    <property type="project" value="UniProtKB-KW"/>
</dbReference>
<evidence type="ECO:0000256" key="8">
    <source>
        <dbReference type="ARBA" id="ARBA00023242"/>
    </source>
</evidence>
<reference evidence="15" key="1">
    <citation type="journal article" date="2017" name="Front. Plant Sci.">
        <title>Climate Clever Clovers: New Paradigm to Reduce the Environmental Footprint of Ruminants by Breeding Low Methanogenic Forages Utilizing Haplotype Variation.</title>
        <authorList>
            <person name="Kaur P."/>
            <person name="Appels R."/>
            <person name="Bayer P.E."/>
            <person name="Keeble-Gagnere G."/>
            <person name="Wang J."/>
            <person name="Hirakawa H."/>
            <person name="Shirasawa K."/>
            <person name="Vercoe P."/>
            <person name="Stefanova K."/>
            <person name="Durmic Z."/>
            <person name="Nichols P."/>
            <person name="Revell C."/>
            <person name="Isobe S.N."/>
            <person name="Edwards D."/>
            <person name="Erskine W."/>
        </authorList>
    </citation>
    <scope>NUCLEOTIDE SEQUENCE [LARGE SCALE GENOMIC DNA]</scope>
    <source>
        <strain evidence="15">cv. Daliak</strain>
    </source>
</reference>
<feature type="compositionally biased region" description="Basic and acidic residues" evidence="10">
    <location>
        <begin position="152"/>
        <end position="165"/>
    </location>
</feature>
<dbReference type="GO" id="GO:0000785">
    <property type="term" value="C:chromatin"/>
    <property type="evidence" value="ECO:0007669"/>
    <property type="project" value="TreeGrafter"/>
</dbReference>
<protein>
    <recommendedName>
        <fullName evidence="16">Protein CHROMATIN REMODELING 5</fullName>
    </recommendedName>
</protein>
<sequence>MAFFRNFVNDTVSHGVMDDKGLGQDANNINRSVGNECTDATSSEKEFDMNLEAQYESDGGPDTSCRLQNEGTANDGDAMRESNLQAAGSKASTVGRWGSTFWKDCQPTCPQNGSESGKESKSGSDYRNAGGSEDNSVDGETGRLDSEDDDGQKEAGKGRRSHSDVPAEEMLSDEYYEQDGEDQSDSLHYNGIHKPTGRNSWPQQMSTSTKRSVRRKSRISDDDGDYEEEDEVDEDDPDDADFEPAASSHTLTKDKDWEGVGSDENEDSDESLDVSDDDESFYTKKPKGRQQSKVRKSIKSTRDRKAGVASSRQRRFKSSFEDNDSTTDDSDSDSDDDFKSTRKRSFNVRKNNSRFSATNNFSTHSSEVRTSTRAVRKISYVESDESEEADEGKKKKSQKEEIEEDDSDSIEKVLWHQLKGTAEDAQRNNRSTEPALTSHLFDSEFDWNEIEFLIKWKGQSHLHCQWKSFAELQNLSGFKKVLNYTKKIMEDIRYRRTISREEIEVHDVSKEMDLEIIRQNSQVERIIADRISKDDSGNVIPEYLVKWQGLSYAEVTWEKDIDIAFAQHSIDEYKAREAAMSVQGKVVDSQRKKSKVGKDVTHIPQGHEFKSCCRREPSMDAPCHFVVELADFLAVRHAPIAIDDTDPTQHVSRDFEPASLRKLEEQPEWLKGGKLRDYQLEGLNFLVNSWRNDTNVILADEMGLGKTVQSVSMLGFLQNAQQIHGPFLVVVPLSTLSNWAKEFRKWLPDMNIIVYVGTRASREVCQQYEFYNDKKPGKPIKFNALLTTYEVILKDKAVLSKIRWNYLMVDEAHRLKNNKSAYSNIHPSDSRALLHFLDPNKFKSKDDFVQNYKNLSSFHENELANLHMELRPHILRRVIKDVEKSLPPKIERILRVEMSPLQKQYYKWILERNFQNLNKGVRGNQVSLLNIVVELKKCCNHPFLFESADHGYGGDSGGSDNSKLERIVFSSGKLVILDKLLVRLHETKHRVLIFSQMVRMLDILAQYLSLRGYQFQRLDGSTKSELRQQAMEHFNAPGSDDFCFLLSTRAGGLGINLATADTVIIFDSDWNPQNDLQAMSRAHRIGQQEVVNIYRFVTSKSVEEDILERAKKKMVLDHLVIQKLNAEGRLEKKEAKKGASLFDKNELSAILRFGAEELFKEERNDEESKKQLLSMNIDEILERAEKVEEKIDEEEQGKELLSAFKVANFCNDEDDASFWSRWIKPDAAFQAEEALAPRSARNIKSYAEADPSERSNKRKKKEPEQPERVQKRRKAEYSAPAVPMVDGASVQVRSWSHGNLSKRDALRFSRAVMKFGNENQIDLIAADVGGAVVAAPPEAQIELFNALIDGCSEAAEIENLDLKGPVLDFFGVPVKANDLLTRVQELQLLAKRISRYEDPIAQFRVLSYLKPSNWSKGCGWNQIDDARLLLGIHYHGFGNWEMIRLDERLGLMKKIAPVELQNHETFLPRAPNLRDRANALLEQELVVLGVKNVNSRVARKPSKKEKEHMMNISLLRGQEKKKKPGSVNVQMRKDRFQKPHKVEPIVKEEGEMSDNEEVYEQFKEVKWMEWCQDVMVEEMKTLKRLHRLQTTSANLPKEKVLSKIRNYLQLLGRRIDQIVFENEAEPYKQDRMTVRLWKYVSTFSHLSGERLHQIYSKLKQEQNDEAGVGPSASFNRNGNPFHRHMERQRGLKNMANYQMSEPDNNNNTTGKSEAWKRRRRSESDDHFQGQPPPQRITSNGVRITDPNSLGILGAGPSDKRFVNEKPFRTQPGGVP</sequence>
<feature type="compositionally biased region" description="Polar residues" evidence="10">
    <location>
        <begin position="348"/>
        <end position="373"/>
    </location>
</feature>
<name>A0A2Z6MTA5_TRISU</name>
<feature type="compositionally biased region" description="Acidic residues" evidence="10">
    <location>
        <begin position="222"/>
        <end position="242"/>
    </location>
</feature>
<dbReference type="InterPro" id="IPR000953">
    <property type="entry name" value="Chromo/chromo_shadow_dom"/>
</dbReference>
<feature type="compositionally biased region" description="Basic residues" evidence="10">
    <location>
        <begin position="284"/>
        <end position="299"/>
    </location>
</feature>
<keyword evidence="7" id="KW-0238">DNA-binding</keyword>
<dbReference type="SUPFAM" id="SSF52540">
    <property type="entry name" value="P-loop containing nucleoside triphosphate hydrolases"/>
    <property type="match status" value="2"/>
</dbReference>
<dbReference type="InterPro" id="IPR025260">
    <property type="entry name" value="CHD1-like_C"/>
</dbReference>
<dbReference type="Pfam" id="PF23588">
    <property type="entry name" value="HTH_CHD1_Hrp3"/>
    <property type="match status" value="1"/>
</dbReference>
<keyword evidence="9" id="KW-0175">Coiled coil</keyword>
<dbReference type="FunFam" id="2.40.50.40:FF:000032">
    <property type="entry name" value="protein CHROMATIN REMODELING 5 isoform X2"/>
    <property type="match status" value="1"/>
</dbReference>
<evidence type="ECO:0000259" key="12">
    <source>
        <dbReference type="PROSITE" id="PS51192"/>
    </source>
</evidence>
<accession>A0A2Z6MTA5</accession>
<dbReference type="Pfam" id="PF00385">
    <property type="entry name" value="Chromo"/>
    <property type="match status" value="1"/>
</dbReference>
<keyword evidence="3" id="KW-0677">Repeat</keyword>
<feature type="region of interest" description="Disordered" evidence="10">
    <location>
        <begin position="1662"/>
        <end position="1682"/>
    </location>
</feature>
<dbReference type="PROSITE" id="PS51192">
    <property type="entry name" value="HELICASE_ATP_BIND_1"/>
    <property type="match status" value="1"/>
</dbReference>
<comment type="subcellular location">
    <subcellularLocation>
        <location evidence="1">Nucleus</location>
    </subcellularLocation>
</comment>
<keyword evidence="4" id="KW-0547">Nucleotide-binding</keyword>
<evidence type="ECO:0008006" key="16">
    <source>
        <dbReference type="Google" id="ProtNLM"/>
    </source>
</evidence>
<dbReference type="GO" id="GO:0003677">
    <property type="term" value="F:DNA binding"/>
    <property type="evidence" value="ECO:0007669"/>
    <property type="project" value="UniProtKB-KW"/>
</dbReference>
<dbReference type="SMART" id="SM01176">
    <property type="entry name" value="DUF4208"/>
    <property type="match status" value="1"/>
</dbReference>
<dbReference type="EMBL" id="DF973242">
    <property type="protein sequence ID" value="GAU22169.1"/>
    <property type="molecule type" value="Genomic_DNA"/>
</dbReference>
<evidence type="ECO:0000256" key="9">
    <source>
        <dbReference type="SAM" id="Coils"/>
    </source>
</evidence>
<evidence type="ECO:0000259" key="11">
    <source>
        <dbReference type="PROSITE" id="PS50013"/>
    </source>
</evidence>
<feature type="region of interest" description="Disordered" evidence="10">
    <location>
        <begin position="1697"/>
        <end position="1775"/>
    </location>
</feature>
<dbReference type="GO" id="GO:0140658">
    <property type="term" value="F:ATP-dependent chromatin remodeler activity"/>
    <property type="evidence" value="ECO:0007669"/>
    <property type="project" value="TreeGrafter"/>
</dbReference>
<comment type="similarity">
    <text evidence="2">Belongs to the SNF2/RAD54 helicase family.</text>
</comment>
<evidence type="ECO:0000256" key="4">
    <source>
        <dbReference type="ARBA" id="ARBA00022741"/>
    </source>
</evidence>
<keyword evidence="6" id="KW-0067">ATP-binding</keyword>
<feature type="domain" description="Chromo" evidence="11">
    <location>
        <begin position="408"/>
        <end position="496"/>
    </location>
</feature>
<feature type="compositionally biased region" description="Acidic residues" evidence="10">
    <location>
        <begin position="261"/>
        <end position="280"/>
    </location>
</feature>
<feature type="compositionally biased region" description="Polar residues" evidence="10">
    <location>
        <begin position="1735"/>
        <end position="1747"/>
    </location>
</feature>
<dbReference type="Gene3D" id="3.40.50.10810">
    <property type="entry name" value="Tandem AAA-ATPase domain"/>
    <property type="match status" value="1"/>
</dbReference>
<dbReference type="InterPro" id="IPR016197">
    <property type="entry name" value="Chromo-like_dom_sf"/>
</dbReference>
<dbReference type="GO" id="GO:0042393">
    <property type="term" value="F:histone binding"/>
    <property type="evidence" value="ECO:0007669"/>
    <property type="project" value="TreeGrafter"/>
</dbReference>
<evidence type="ECO:0000313" key="14">
    <source>
        <dbReference type="EMBL" id="GAU22169.1"/>
    </source>
</evidence>
<evidence type="ECO:0000256" key="6">
    <source>
        <dbReference type="ARBA" id="ARBA00022840"/>
    </source>
</evidence>
<gene>
    <name evidence="14" type="ORF">TSUD_251970</name>
</gene>
<dbReference type="PROSITE" id="PS50013">
    <property type="entry name" value="CHROMO_2"/>
    <property type="match status" value="2"/>
</dbReference>
<feature type="region of interest" description="Disordered" evidence="10">
    <location>
        <begin position="1240"/>
        <end position="1277"/>
    </location>
</feature>
<dbReference type="InterPro" id="IPR001650">
    <property type="entry name" value="Helicase_C-like"/>
</dbReference>
<feature type="domain" description="Helicase C-terminal" evidence="13">
    <location>
        <begin position="976"/>
        <end position="1127"/>
    </location>
</feature>
<feature type="compositionally biased region" description="Polar residues" evidence="10">
    <location>
        <begin position="82"/>
        <end position="92"/>
    </location>
</feature>
<evidence type="ECO:0000256" key="10">
    <source>
        <dbReference type="SAM" id="MobiDB-lite"/>
    </source>
</evidence>
<dbReference type="SUPFAM" id="SSF54160">
    <property type="entry name" value="Chromo domain-like"/>
    <property type="match status" value="2"/>
</dbReference>
<dbReference type="PANTHER" id="PTHR45623">
    <property type="entry name" value="CHROMODOMAIN-HELICASE-DNA-BINDING PROTEIN 3-RELATED-RELATED"/>
    <property type="match status" value="1"/>
</dbReference>
<dbReference type="GO" id="GO:0005634">
    <property type="term" value="C:nucleus"/>
    <property type="evidence" value="ECO:0007669"/>
    <property type="project" value="UniProtKB-SubCell"/>
</dbReference>
<dbReference type="SMART" id="SM00487">
    <property type="entry name" value="DEXDc"/>
    <property type="match status" value="1"/>
</dbReference>
<feature type="coiled-coil region" evidence="9">
    <location>
        <begin position="1170"/>
        <end position="1197"/>
    </location>
</feature>
<evidence type="ECO:0000256" key="3">
    <source>
        <dbReference type="ARBA" id="ARBA00022737"/>
    </source>
</evidence>
<dbReference type="FunFam" id="2.40.50.40:FF:000038">
    <property type="entry name" value="Chromo domain-containing protein 1"/>
    <property type="match status" value="1"/>
</dbReference>
<dbReference type="InterPro" id="IPR027417">
    <property type="entry name" value="P-loop_NTPase"/>
</dbReference>
<dbReference type="InterPro" id="IPR056302">
    <property type="entry name" value="CHD1-2/Hrp3_HTH"/>
</dbReference>
<organism evidence="14 15">
    <name type="scientific">Trifolium subterraneum</name>
    <name type="common">Subterranean clover</name>
    <dbReference type="NCBI Taxonomy" id="3900"/>
    <lineage>
        <taxon>Eukaryota</taxon>
        <taxon>Viridiplantae</taxon>
        <taxon>Streptophyta</taxon>
        <taxon>Embryophyta</taxon>
        <taxon>Tracheophyta</taxon>
        <taxon>Spermatophyta</taxon>
        <taxon>Magnoliopsida</taxon>
        <taxon>eudicotyledons</taxon>
        <taxon>Gunneridae</taxon>
        <taxon>Pentapetalae</taxon>
        <taxon>rosids</taxon>
        <taxon>fabids</taxon>
        <taxon>Fabales</taxon>
        <taxon>Fabaceae</taxon>
        <taxon>Papilionoideae</taxon>
        <taxon>50 kb inversion clade</taxon>
        <taxon>NPAAA clade</taxon>
        <taxon>Hologalegina</taxon>
        <taxon>IRL clade</taxon>
        <taxon>Trifolieae</taxon>
        <taxon>Trifolium</taxon>
    </lineage>
</organism>
<dbReference type="OrthoDB" id="5857104at2759"/>
<feature type="compositionally biased region" description="Basic and acidic residues" evidence="10">
    <location>
        <begin position="1251"/>
        <end position="1269"/>
    </location>
</feature>
<dbReference type="Pfam" id="PF00271">
    <property type="entry name" value="Helicase_C"/>
    <property type="match status" value="1"/>
</dbReference>
<dbReference type="CDD" id="cd18659">
    <property type="entry name" value="CD2_tandem"/>
    <property type="match status" value="1"/>
</dbReference>
<evidence type="ECO:0000256" key="2">
    <source>
        <dbReference type="ARBA" id="ARBA00007025"/>
    </source>
</evidence>
<feature type="compositionally biased region" description="Basic and acidic residues" evidence="10">
    <location>
        <begin position="1757"/>
        <end position="1767"/>
    </location>
</feature>
<feature type="compositionally biased region" description="Acidic residues" evidence="10">
    <location>
        <begin position="166"/>
        <end position="184"/>
    </location>
</feature>
<feature type="compositionally biased region" description="Acidic residues" evidence="10">
    <location>
        <begin position="321"/>
        <end position="336"/>
    </location>
</feature>
<evidence type="ECO:0000256" key="7">
    <source>
        <dbReference type="ARBA" id="ARBA00023125"/>
    </source>
</evidence>